<feature type="region of interest" description="Disordered" evidence="1">
    <location>
        <begin position="1"/>
        <end position="52"/>
    </location>
</feature>
<dbReference type="AlphaFoldDB" id="D3B181"/>
<protein>
    <submittedName>
        <fullName evidence="2">Uncharacterized protein</fullName>
    </submittedName>
</protein>
<comment type="caution">
    <text evidence="2">The sequence shown here is derived from an EMBL/GenBank/DDBJ whole genome shotgun (WGS) entry which is preliminary data.</text>
</comment>
<dbReference type="GO" id="GO:1990756">
    <property type="term" value="F:ubiquitin-like ligase-substrate adaptor activity"/>
    <property type="evidence" value="ECO:0007669"/>
    <property type="project" value="TreeGrafter"/>
</dbReference>
<evidence type="ECO:0000313" key="2">
    <source>
        <dbReference type="EMBL" id="EFA85055.1"/>
    </source>
</evidence>
<name>D3B181_HETP5</name>
<feature type="region of interest" description="Disordered" evidence="1">
    <location>
        <begin position="334"/>
        <end position="374"/>
    </location>
</feature>
<feature type="compositionally biased region" description="Polar residues" evidence="1">
    <location>
        <begin position="38"/>
        <end position="47"/>
    </location>
</feature>
<dbReference type="GO" id="GO:0031625">
    <property type="term" value="F:ubiquitin protein ligase binding"/>
    <property type="evidence" value="ECO:0007669"/>
    <property type="project" value="TreeGrafter"/>
</dbReference>
<sequence length="667" mass="75856">MIVDKLKLSSSTGSSPSSAEDDVDITTTTQTTTSTSSPVTNPQQNSLKRTHDEADLDKEYFTSDGEKLLCFSKDLKEIQLYRFLGSSPKYPKSTTKTQKEAIDKNFNTYFRLIYQTVIPPFNEFLCKDFSLTTACGKYFILSSYGQSINSNNNNNINRAEMDTFIRQSQSNSINLPNPEDITFYLVRISDGVVCDKRTFKKDVIHLAHHSGVYLYQDFFIVLSLQYQTIHIFQIKGSKFVNIRSIGPHCNEDDQLEIDSLENAEKSFIPMVHEKQQKAEQLASIQPFLKTSDINSKSTTSTVSSTSSSSTTTTNTTNNVTFSVTNNNNNNANNINNNIPNNTNNINNNQPQTTTTTTTTNNQSSQTNNTDSLSYNHSLPSGNLMGIKQRFLSYLYKKAATSPDPKKSLSLYFSLFPQYCNLVMWKMQSLDASHLLIKFGPIDGLLGRLADYCNQISFFVVYNMHTTEVIGVYENSNKEFAKTFEQFCEHFRACSCPSGLIKFRSTCSNNIFVREHLMKQKLAVVNARYGGETQAVKRILSALPFSPQSWNESPYFDKYLFSYDEKMISSTERPKPLVDYPIKFYSRFGGEVKFKMNNGIQDKNDRQSKKYATYIFHPYCPFIISLQHSSATNTFVANFHFKSDDLEVEKDFLSDSSTDQQYEDENDS</sequence>
<dbReference type="Pfam" id="PF09737">
    <property type="entry name" value="Det1"/>
    <property type="match status" value="2"/>
</dbReference>
<dbReference type="STRING" id="670386.D3B181"/>
<dbReference type="EMBL" id="ADBJ01000008">
    <property type="protein sequence ID" value="EFA85055.1"/>
    <property type="molecule type" value="Genomic_DNA"/>
</dbReference>
<feature type="compositionally biased region" description="Low complexity" evidence="1">
    <location>
        <begin position="26"/>
        <end position="37"/>
    </location>
</feature>
<evidence type="ECO:0000313" key="3">
    <source>
        <dbReference type="Proteomes" id="UP000001396"/>
    </source>
</evidence>
<proteinExistence type="predicted"/>
<dbReference type="InParanoid" id="D3B181"/>
<reference evidence="2 3" key="1">
    <citation type="journal article" date="2011" name="Genome Res.">
        <title>Phylogeny-wide analysis of social amoeba genomes highlights ancient origins for complex intercellular communication.</title>
        <authorList>
            <person name="Heidel A.J."/>
            <person name="Lawal H.M."/>
            <person name="Felder M."/>
            <person name="Schilde C."/>
            <person name="Helps N.R."/>
            <person name="Tunggal B."/>
            <person name="Rivero F."/>
            <person name="John U."/>
            <person name="Schleicher M."/>
            <person name="Eichinger L."/>
            <person name="Platzer M."/>
            <person name="Noegel A.A."/>
            <person name="Schaap P."/>
            <person name="Gloeckner G."/>
        </authorList>
    </citation>
    <scope>NUCLEOTIDE SEQUENCE [LARGE SCALE GENOMIC DNA]</scope>
    <source>
        <strain evidence="3">ATCC 26659 / Pp 5 / PN500</strain>
    </source>
</reference>
<dbReference type="GO" id="GO:0032436">
    <property type="term" value="P:positive regulation of proteasomal ubiquitin-dependent protein catabolic process"/>
    <property type="evidence" value="ECO:0007669"/>
    <property type="project" value="TreeGrafter"/>
</dbReference>
<dbReference type="GO" id="GO:0031461">
    <property type="term" value="C:cullin-RING ubiquitin ligase complex"/>
    <property type="evidence" value="ECO:0007669"/>
    <property type="project" value="TreeGrafter"/>
</dbReference>
<evidence type="ECO:0000256" key="1">
    <source>
        <dbReference type="SAM" id="MobiDB-lite"/>
    </source>
</evidence>
<feature type="compositionally biased region" description="Low complexity" evidence="1">
    <location>
        <begin position="9"/>
        <end position="18"/>
    </location>
</feature>
<dbReference type="InterPro" id="IPR019138">
    <property type="entry name" value="De-etiolated_protein_1_Det1"/>
</dbReference>
<accession>D3B181</accession>
<dbReference type="PANTHER" id="PTHR13374">
    <property type="entry name" value="DET1 HOMOLOG DE-ETIOLATED-1 HOMOLOG"/>
    <property type="match status" value="1"/>
</dbReference>
<dbReference type="Proteomes" id="UP000001396">
    <property type="component" value="Unassembled WGS sequence"/>
</dbReference>
<gene>
    <name evidence="2" type="ORF">PPL_02051</name>
</gene>
<keyword evidence="3" id="KW-1185">Reference proteome</keyword>
<dbReference type="RefSeq" id="XP_020437165.1">
    <property type="nucleotide sequence ID" value="XM_020573048.1"/>
</dbReference>
<dbReference type="GO" id="GO:0016567">
    <property type="term" value="P:protein ubiquitination"/>
    <property type="evidence" value="ECO:0007669"/>
    <property type="project" value="TreeGrafter"/>
</dbReference>
<dbReference type="GO" id="GO:0005634">
    <property type="term" value="C:nucleus"/>
    <property type="evidence" value="ECO:0007669"/>
    <property type="project" value="TreeGrafter"/>
</dbReference>
<dbReference type="GeneID" id="31357577"/>
<feature type="compositionally biased region" description="Low complexity" evidence="1">
    <location>
        <begin position="334"/>
        <end position="369"/>
    </location>
</feature>
<feature type="region of interest" description="Disordered" evidence="1">
    <location>
        <begin position="294"/>
        <end position="318"/>
    </location>
</feature>
<organism evidence="2 3">
    <name type="scientific">Heterostelium pallidum (strain ATCC 26659 / Pp 5 / PN500)</name>
    <name type="common">Cellular slime mold</name>
    <name type="synonym">Polysphondylium pallidum</name>
    <dbReference type="NCBI Taxonomy" id="670386"/>
    <lineage>
        <taxon>Eukaryota</taxon>
        <taxon>Amoebozoa</taxon>
        <taxon>Evosea</taxon>
        <taxon>Eumycetozoa</taxon>
        <taxon>Dictyostelia</taxon>
        <taxon>Acytosteliales</taxon>
        <taxon>Acytosteliaceae</taxon>
        <taxon>Heterostelium</taxon>
    </lineage>
</organism>
<dbReference type="PANTHER" id="PTHR13374:SF3">
    <property type="entry name" value="DET1 HOMOLOG"/>
    <property type="match status" value="1"/>
</dbReference>
<dbReference type="FunCoup" id="D3B181">
    <property type="interactions" value="60"/>
</dbReference>
<dbReference type="OMA" id="RISTWER"/>